<evidence type="ECO:0000313" key="1">
    <source>
        <dbReference type="EMBL" id="KAG0151961.1"/>
    </source>
</evidence>
<gene>
    <name evidence="1" type="ORF">CROQUDRAFT_86172</name>
</gene>
<reference evidence="1" key="1">
    <citation type="submission" date="2013-11" db="EMBL/GenBank/DDBJ databases">
        <title>Genome sequence of the fusiform rust pathogen reveals effectors for host alternation and coevolution with pine.</title>
        <authorList>
            <consortium name="DOE Joint Genome Institute"/>
            <person name="Smith K."/>
            <person name="Pendleton A."/>
            <person name="Kubisiak T."/>
            <person name="Anderson C."/>
            <person name="Salamov A."/>
            <person name="Aerts A."/>
            <person name="Riley R."/>
            <person name="Clum A."/>
            <person name="Lindquist E."/>
            <person name="Ence D."/>
            <person name="Campbell M."/>
            <person name="Kronenberg Z."/>
            <person name="Feau N."/>
            <person name="Dhillon B."/>
            <person name="Hamelin R."/>
            <person name="Burleigh J."/>
            <person name="Smith J."/>
            <person name="Yandell M."/>
            <person name="Nelson C."/>
            <person name="Grigoriev I."/>
            <person name="Davis J."/>
        </authorList>
    </citation>
    <scope>NUCLEOTIDE SEQUENCE</scope>
    <source>
        <strain evidence="1">G11</strain>
    </source>
</reference>
<sequence length="120" mass="13371">MGAILSLICVQKCTLQISLWIPGPYGLQNAIKSPAGHDSLALRAYQISRPPPPARHHSAKLINMYHSSFVQALETELKNMDFNFTTEDHIVESIVNISDPVINAFNAQGKEFQSTFARFD</sequence>
<protein>
    <submittedName>
        <fullName evidence="1">Uncharacterized protein</fullName>
    </submittedName>
</protein>
<accession>A0A9P6NRC9</accession>
<dbReference type="AlphaFoldDB" id="A0A9P6NRC9"/>
<organism evidence="1 2">
    <name type="scientific">Cronartium quercuum f. sp. fusiforme G11</name>
    <dbReference type="NCBI Taxonomy" id="708437"/>
    <lineage>
        <taxon>Eukaryota</taxon>
        <taxon>Fungi</taxon>
        <taxon>Dikarya</taxon>
        <taxon>Basidiomycota</taxon>
        <taxon>Pucciniomycotina</taxon>
        <taxon>Pucciniomycetes</taxon>
        <taxon>Pucciniales</taxon>
        <taxon>Coleosporiaceae</taxon>
        <taxon>Cronartium</taxon>
    </lineage>
</organism>
<name>A0A9P6NRC9_9BASI</name>
<proteinExistence type="predicted"/>
<comment type="caution">
    <text evidence="1">The sequence shown here is derived from an EMBL/GenBank/DDBJ whole genome shotgun (WGS) entry which is preliminary data.</text>
</comment>
<keyword evidence="2" id="KW-1185">Reference proteome</keyword>
<evidence type="ECO:0000313" key="2">
    <source>
        <dbReference type="Proteomes" id="UP000886653"/>
    </source>
</evidence>
<dbReference type="EMBL" id="MU167210">
    <property type="protein sequence ID" value="KAG0151961.1"/>
    <property type="molecule type" value="Genomic_DNA"/>
</dbReference>
<dbReference type="Proteomes" id="UP000886653">
    <property type="component" value="Unassembled WGS sequence"/>
</dbReference>